<evidence type="ECO:0000313" key="1">
    <source>
        <dbReference type="EMBL" id="KAF9448116.1"/>
    </source>
</evidence>
<sequence>MTIFLCCTEPSSSNPTFLTPNPSSIGLTNAGPTPTSTFPVNKYSLPSSQYSLHNCPLTVLISLTCLPCMHNFYMHNFSPVSRHAHPLTMHVHCS</sequence>
<comment type="caution">
    <text evidence="1">The sequence shown here is derived from an EMBL/GenBank/DDBJ whole genome shotgun (WGS) entry which is preliminary data.</text>
</comment>
<dbReference type="OrthoDB" id="5405745at2759"/>
<dbReference type="AlphaFoldDB" id="A0A9P6C168"/>
<protein>
    <submittedName>
        <fullName evidence="1">Uncharacterized protein</fullName>
    </submittedName>
</protein>
<dbReference type="EMBL" id="MU151173">
    <property type="protein sequence ID" value="KAF9448116.1"/>
    <property type="molecule type" value="Genomic_DNA"/>
</dbReference>
<proteinExistence type="predicted"/>
<evidence type="ECO:0000313" key="2">
    <source>
        <dbReference type="Proteomes" id="UP000807342"/>
    </source>
</evidence>
<name>A0A9P6C168_9AGAR</name>
<keyword evidence="2" id="KW-1185">Reference proteome</keyword>
<reference evidence="1" key="1">
    <citation type="submission" date="2020-11" db="EMBL/GenBank/DDBJ databases">
        <authorList>
            <consortium name="DOE Joint Genome Institute"/>
            <person name="Ahrendt S."/>
            <person name="Riley R."/>
            <person name="Andreopoulos W."/>
            <person name="Labutti K."/>
            <person name="Pangilinan J."/>
            <person name="Ruiz-Duenas F.J."/>
            <person name="Barrasa J.M."/>
            <person name="Sanchez-Garcia M."/>
            <person name="Camarero S."/>
            <person name="Miyauchi S."/>
            <person name="Serrano A."/>
            <person name="Linde D."/>
            <person name="Babiker R."/>
            <person name="Drula E."/>
            <person name="Ayuso-Fernandez I."/>
            <person name="Pacheco R."/>
            <person name="Padilla G."/>
            <person name="Ferreira P."/>
            <person name="Barriuso J."/>
            <person name="Kellner H."/>
            <person name="Castanera R."/>
            <person name="Alfaro M."/>
            <person name="Ramirez L."/>
            <person name="Pisabarro A.G."/>
            <person name="Kuo A."/>
            <person name="Tritt A."/>
            <person name="Lipzen A."/>
            <person name="He G."/>
            <person name="Yan M."/>
            <person name="Ng V."/>
            <person name="Cullen D."/>
            <person name="Martin F."/>
            <person name="Rosso M.-N."/>
            <person name="Henrissat B."/>
            <person name="Hibbett D."/>
            <person name="Martinez A.T."/>
            <person name="Grigoriev I.V."/>
        </authorList>
    </citation>
    <scope>NUCLEOTIDE SEQUENCE</scope>
    <source>
        <strain evidence="1">MF-IS2</strain>
    </source>
</reference>
<dbReference type="Proteomes" id="UP000807342">
    <property type="component" value="Unassembled WGS sequence"/>
</dbReference>
<gene>
    <name evidence="1" type="ORF">P691DRAFT_818098</name>
</gene>
<organism evidence="1 2">
    <name type="scientific">Macrolepiota fuliginosa MF-IS2</name>
    <dbReference type="NCBI Taxonomy" id="1400762"/>
    <lineage>
        <taxon>Eukaryota</taxon>
        <taxon>Fungi</taxon>
        <taxon>Dikarya</taxon>
        <taxon>Basidiomycota</taxon>
        <taxon>Agaricomycotina</taxon>
        <taxon>Agaricomycetes</taxon>
        <taxon>Agaricomycetidae</taxon>
        <taxon>Agaricales</taxon>
        <taxon>Agaricineae</taxon>
        <taxon>Agaricaceae</taxon>
        <taxon>Macrolepiota</taxon>
    </lineage>
</organism>
<accession>A0A9P6C168</accession>